<evidence type="ECO:0000256" key="1">
    <source>
        <dbReference type="ARBA" id="ARBA00005442"/>
    </source>
</evidence>
<reference evidence="3 4" key="1">
    <citation type="submission" date="2009-02" db="EMBL/GenBank/DDBJ databases">
        <title>Sequencing of the draft genome and assembly of Dethiobacter alkaliphilus AHT 1.</title>
        <authorList>
            <consortium name="US DOE Joint Genome Institute (JGI-PGF)"/>
            <person name="Lucas S."/>
            <person name="Copeland A."/>
            <person name="Lapidus A."/>
            <person name="Glavina del Rio T."/>
            <person name="Dalin E."/>
            <person name="Tice H."/>
            <person name="Bruce D."/>
            <person name="Goodwin L."/>
            <person name="Pitluck S."/>
            <person name="Larimer F."/>
            <person name="Land M.L."/>
            <person name="Hauser L."/>
            <person name="Muyzer G."/>
        </authorList>
    </citation>
    <scope>NUCLEOTIDE SEQUENCE [LARGE SCALE GENOMIC DNA]</scope>
    <source>
        <strain evidence="3 4">AHT 1</strain>
    </source>
</reference>
<gene>
    <name evidence="3" type="ORF">DealDRAFT_3030</name>
</gene>
<dbReference type="RefSeq" id="WP_008519029.1">
    <property type="nucleotide sequence ID" value="NZ_ACJM01000025.1"/>
</dbReference>
<organism evidence="3 4">
    <name type="scientific">Dethiobacter alkaliphilus AHT 1</name>
    <dbReference type="NCBI Taxonomy" id="555088"/>
    <lineage>
        <taxon>Bacteria</taxon>
        <taxon>Bacillati</taxon>
        <taxon>Bacillota</taxon>
        <taxon>Dethiobacteria</taxon>
        <taxon>Dethiobacterales</taxon>
        <taxon>Dethiobacteraceae</taxon>
        <taxon>Dethiobacter</taxon>
    </lineage>
</organism>
<dbReference type="InterPro" id="IPR001448">
    <property type="entry name" value="SASP_alpha/beta-type"/>
</dbReference>
<comment type="caution">
    <text evidence="3">The sequence shown here is derived from an EMBL/GenBank/DDBJ whole genome shotgun (WGS) entry which is preliminary data.</text>
</comment>
<dbReference type="GO" id="GO:0003690">
    <property type="term" value="F:double-stranded DNA binding"/>
    <property type="evidence" value="ECO:0007669"/>
    <property type="project" value="InterPro"/>
</dbReference>
<proteinExistence type="inferred from homology"/>
<dbReference type="STRING" id="555088.DealDRAFT_3030"/>
<dbReference type="Pfam" id="PF00269">
    <property type="entry name" value="SASP"/>
    <property type="match status" value="1"/>
</dbReference>
<name>C0GKM1_DETAL</name>
<dbReference type="AlphaFoldDB" id="C0GKM1"/>
<keyword evidence="2" id="KW-0238">DNA-binding</keyword>
<dbReference type="Gene3D" id="6.10.10.80">
    <property type="entry name" value="Small, acid-soluble spore protein, alpha/beta type-like"/>
    <property type="match status" value="1"/>
</dbReference>
<dbReference type="EMBL" id="ACJM01000025">
    <property type="protein sequence ID" value="EEG76113.1"/>
    <property type="molecule type" value="Genomic_DNA"/>
</dbReference>
<dbReference type="InterPro" id="IPR038300">
    <property type="entry name" value="SASP_sf_alpha/beta"/>
</dbReference>
<accession>C0GKM1</accession>
<dbReference type="eggNOG" id="ENOG5030UT5">
    <property type="taxonomic scope" value="Bacteria"/>
</dbReference>
<dbReference type="GO" id="GO:0006265">
    <property type="term" value="P:DNA topological change"/>
    <property type="evidence" value="ECO:0007669"/>
    <property type="project" value="InterPro"/>
</dbReference>
<dbReference type="OrthoDB" id="1708261at2"/>
<evidence type="ECO:0000256" key="2">
    <source>
        <dbReference type="ARBA" id="ARBA00023125"/>
    </source>
</evidence>
<evidence type="ECO:0000313" key="3">
    <source>
        <dbReference type="EMBL" id="EEG76113.1"/>
    </source>
</evidence>
<dbReference type="InterPro" id="IPR018126">
    <property type="entry name" value="SASP_alpha/beta-type_CS"/>
</dbReference>
<sequence>MAKYKKKPEKMTPEELAVEKMKLEIADELGLGDKVKEKGWENLTARETGRVGGVMSRRLRDKKLQKS</sequence>
<dbReference type="PROSITE" id="PS00304">
    <property type="entry name" value="SASP_1"/>
    <property type="match status" value="1"/>
</dbReference>
<evidence type="ECO:0000313" key="4">
    <source>
        <dbReference type="Proteomes" id="UP000006443"/>
    </source>
</evidence>
<protein>
    <submittedName>
        <fullName evidence="3">Small, acid-soluble spore protein, alpha/beta family</fullName>
    </submittedName>
</protein>
<comment type="similarity">
    <text evidence="1">Belongs to the alpha/beta-type SASP family.</text>
</comment>
<dbReference type="Proteomes" id="UP000006443">
    <property type="component" value="Unassembled WGS sequence"/>
</dbReference>
<keyword evidence="4" id="KW-1185">Reference proteome</keyword>